<dbReference type="EMBL" id="JAFKCS010000010">
    <property type="protein sequence ID" value="MBN7820581.1"/>
    <property type="molecule type" value="Genomic_DNA"/>
</dbReference>
<dbReference type="SMART" id="SM00089">
    <property type="entry name" value="PKD"/>
    <property type="match status" value="4"/>
</dbReference>
<dbReference type="InterPro" id="IPR035986">
    <property type="entry name" value="PKD_dom_sf"/>
</dbReference>
<dbReference type="CDD" id="cd00146">
    <property type="entry name" value="PKD"/>
    <property type="match status" value="1"/>
</dbReference>
<feature type="domain" description="PKD" evidence="1">
    <location>
        <begin position="37"/>
        <end position="130"/>
    </location>
</feature>
<sequence>MNTQLKVLATSIFVLLSGCGGSGGDAPAIEVRPNQPPVANLVTSHTRVEVGELARFDASASQDPEQSTLRYHWKIQDAGGQDWSPADASQAVLEFNPQQAGSYHITLTVTDSQGATNSQKVLLEVSQSQRHSLSIKTTKAAKVGDVVELEAVFTHMLSDQVTPKYNWTLVAKPAGSLASIQKRQQIQSQFLADVVGDYDIMLSMQLGNIIKREVKQRISIHKAGDVPPQAKIDTRNLSQLWVGDSLTLTSLSTDADNDVLSYQWQVKGAKAQPHPANLPSFSFEPDALAIYQVCLTVNDGKHQDTDCVDIKVTNENRAPVASFDLAPGNGGGALKPNQNIALISQASDPDGDNLEYEWRVLSSPAESVWSLDSSNADAPVFNANMAGEYQLQLRVYDQKQYSAAFIKVLKLHQSSLPTVRISTTAPSVTVNQWASLHAFSDVEDESVRFTWHLLKQPEGANAQLDGKSLRTLNIKTDLVGEYLLQVMATTNQGQSAPATILLVADNNLPPVARMAGQNERNVLVGELLSFDAAISYDPEGQSLSYNWRVFEEATQQIIESQLDGENFHFSPKHVGSYRVFLTVSDGLKTTETAFVVRAVETLPDQLELTGILLDEANQPVSGVSVATNYIKIRQGYTGFYQTYTDKSGQYRLSFDRPSEGDWEPGVRVGFSLVNGYQDFPVTLDSSNVVNLGVKKVAVFQEVIFQARFCDNATSDNYQTLLRGRGSDSTDFAVKSQMILSVSRDAPNIKTKLLAPAIFRSLNSRFTFNGSTEFEHLYDGNGTKTLFVDICE</sequence>
<dbReference type="InterPro" id="IPR029865">
    <property type="entry name" value="KIAA0319-like"/>
</dbReference>
<dbReference type="PROSITE" id="PS50093">
    <property type="entry name" value="PKD"/>
    <property type="match status" value="1"/>
</dbReference>
<dbReference type="Gene3D" id="2.60.40.10">
    <property type="entry name" value="Immunoglobulins"/>
    <property type="match status" value="5"/>
</dbReference>
<comment type="caution">
    <text evidence="2">The sequence shown here is derived from an EMBL/GenBank/DDBJ whole genome shotgun (WGS) entry which is preliminary data.</text>
</comment>
<protein>
    <submittedName>
        <fullName evidence="2">PKD domain-containing protein</fullName>
    </submittedName>
</protein>
<dbReference type="InterPro" id="IPR022409">
    <property type="entry name" value="PKD/Chitinase_dom"/>
</dbReference>
<dbReference type="InterPro" id="IPR013783">
    <property type="entry name" value="Ig-like_fold"/>
</dbReference>
<keyword evidence="3" id="KW-1185">Reference proteome</keyword>
<dbReference type="Pfam" id="PF18911">
    <property type="entry name" value="PKD_4"/>
    <property type="match status" value="1"/>
</dbReference>
<dbReference type="Proteomes" id="UP000663992">
    <property type="component" value="Unassembled WGS sequence"/>
</dbReference>
<evidence type="ECO:0000259" key="1">
    <source>
        <dbReference type="PROSITE" id="PS50093"/>
    </source>
</evidence>
<dbReference type="RefSeq" id="WP_206594417.1">
    <property type="nucleotide sequence ID" value="NZ_JAFKCS010000010.1"/>
</dbReference>
<reference evidence="2 3" key="1">
    <citation type="submission" date="2021-03" db="EMBL/GenBank/DDBJ databases">
        <title>novel species isolated from a fishpond in China.</title>
        <authorList>
            <person name="Lu H."/>
            <person name="Cai Z."/>
        </authorList>
    </citation>
    <scope>NUCLEOTIDE SEQUENCE [LARGE SCALE GENOMIC DNA]</scope>
    <source>
        <strain evidence="2 3">Y57</strain>
    </source>
</reference>
<gene>
    <name evidence="2" type="ORF">J0A65_11935</name>
</gene>
<accession>A0ABS3CTX8</accession>
<dbReference type="PANTHER" id="PTHR46182:SF2">
    <property type="entry name" value="FI19480P1"/>
    <property type="match status" value="1"/>
</dbReference>
<evidence type="ECO:0000313" key="2">
    <source>
        <dbReference type="EMBL" id="MBN7820581.1"/>
    </source>
</evidence>
<dbReference type="InterPro" id="IPR000601">
    <property type="entry name" value="PKD_dom"/>
</dbReference>
<organism evidence="2 3">
    <name type="scientific">Bowmanella yangjiangensis</name>
    <dbReference type="NCBI Taxonomy" id="2811230"/>
    <lineage>
        <taxon>Bacteria</taxon>
        <taxon>Pseudomonadati</taxon>
        <taxon>Pseudomonadota</taxon>
        <taxon>Gammaproteobacteria</taxon>
        <taxon>Alteromonadales</taxon>
        <taxon>Alteromonadaceae</taxon>
        <taxon>Bowmanella</taxon>
    </lineage>
</organism>
<proteinExistence type="predicted"/>
<dbReference type="PROSITE" id="PS51257">
    <property type="entry name" value="PROKAR_LIPOPROTEIN"/>
    <property type="match status" value="1"/>
</dbReference>
<dbReference type="PANTHER" id="PTHR46182">
    <property type="entry name" value="FI19480P1"/>
    <property type="match status" value="1"/>
</dbReference>
<name>A0ABS3CTX8_9ALTE</name>
<dbReference type="SUPFAM" id="SSF49299">
    <property type="entry name" value="PKD domain"/>
    <property type="match status" value="3"/>
</dbReference>
<evidence type="ECO:0000313" key="3">
    <source>
        <dbReference type="Proteomes" id="UP000663992"/>
    </source>
</evidence>